<sequence>MEPAAAATAQLLPDPGREDRAPAAAVAAAAAAALAAAAAGDSRSSTEPALTPATASSGNGGGGGAREEAPCEAPLGPLPGRAGGTGRRRRRGAPQPIAGGAAPVPGAGSGANSLLLRRGRLKRNLSAAAAASSPPPSALAVSQSPGAAGLSASASLCTRSLDRKTLLLKHRQMLQLQPSDRDWVRHELQRGCVHVFHRHTASTYLRPVLCTLDTTAGEVAARLLQLGHKGGGVVKVLGQAPGAAVAAAIPAGAERPPDAGSRLAPPELQDGERAAVGGPPRAPPADLPLPLSLPAGGWLRRASRASPAPSASCPGEPFPGSGQRRPDDAPAGPASDTESFSLSPGAESVSDRLDPYSSGGGGSSSSEELEAAPAQPRRPGRPAQPRPSSPMATAAPQQEAPRAVDGPPPVPASSGGRAEKAPPPPTLYVQLHGEATRRLEADERPLQIQNDYLFQLGFGALWRVQEEGMDSEVGCLIRFYAGKPHSTGSSERIQLSGMYNVRKGKMQLPVNRWTRRQVILCGTCLIVSSVKDSLTGKMHVLPLIGGKVEEVKKHQHCLAFSSSGPQSQTYYICFDTFTEYLRWLRQVSKVASQRISSVDLSCCSLEHLPANLFYSQDLTHLNLKQNFLRQNPSLPAARGLSELQRFTKLKSLNLSSNHLGDFPSAVCSIPTLAELNVSCNALRAVPAAIGAMHNLQTFLLDGNFLQSLPAELENMPQLSYLGLSFNEFTDIPEVLEKLTAMDKLCMSGNRMEILRVQALRRMPHIKHVDLRLNIIRKLIADEVDFLHHVTQLDLRDNKLGDLDAMIFNNIEVLHCERNQLVTLNICGYFLKALYASSNELVQLDVYPVPNYLSFMDVSRNCLENVPEWVCESRKLEVLDIGHNQICELPARLFCNSSLRKLLAGHNQLAKLPERLERTSVEVLDVQHNQLIELPPNLLMKADSLRFLNASANKLETLPPATLSEETSSILQELYLTNNNLTDKCVPLLTGHPHLKILHMAYNRLQSFPASKMAKLEELEEIDISGNKLKAIPTTIMNCRRMHTVVAHSNCIEVFPEVMQLPEIKCVDLSCNELSEVTLPENLPPKLQELDLTGNPRLALDHKTLELLNNIRCFKIDQPSSGDASGAPAVWSHGYTEASGVKNKLCVAALSVNNFRDNREALYGVFDGDRNVEVPYLLQCTMSDILAEELQKTKNEEEYMVNTFIVMQRKLGTAGQKLGGAAVLCHIKHDPMDPGGSFTLTSANVGKCQTVLCRNGKPLPLSRSYVISCEEEMKRIKQHKAIVTEDGKVNGVTESTRILGYTFLHPSVVPRPHVQSVLLTPQDEFFILGSKGLWDSLSIEEAVEAVRNVPDALAATKKLCTLAQSYGCHDSISAVVVQLSVTEDSFCCCELSAGGSVPPPSPGTFPPSVNMVTKDRPSDGLGVPSSSSGMASEISSELSTSEMSSEVGSTASDEPPSGALNESSPAYPNEPRCMLHPVCLSNSFQRQLSSATFSSAFSDNGLDSDDEEPIEGVFSNGSRVEVEVDIHCSRAKEKERQQHLLQVPAEASDEGIVISANEDEQGLPRKADFSAVGTIGRRRANGSVAPQERSHNVIEVATDAPLRKPGGYFAAPAQPDPDDQFIIPPELEEEVKEIMKQHQEQQQPPQPQPQPQQQALQRQFQIDQLPDFYDTPL</sequence>
<dbReference type="Proteomes" id="UP001732720">
    <property type="component" value="Chromosome 4"/>
</dbReference>
<dbReference type="RefSeq" id="XP_073925776.1">
    <property type="nucleotide sequence ID" value="XM_074069675.1"/>
</dbReference>
<evidence type="ECO:0000313" key="1">
    <source>
        <dbReference type="Proteomes" id="UP001732720"/>
    </source>
</evidence>
<proteinExistence type="predicted"/>
<accession>A0AC58M8P8</accession>
<organism evidence="1 2">
    <name type="scientific">Castor canadensis</name>
    <name type="common">American beaver</name>
    <dbReference type="NCBI Taxonomy" id="51338"/>
    <lineage>
        <taxon>Eukaryota</taxon>
        <taxon>Metazoa</taxon>
        <taxon>Chordata</taxon>
        <taxon>Craniata</taxon>
        <taxon>Vertebrata</taxon>
        <taxon>Euteleostomi</taxon>
        <taxon>Mammalia</taxon>
        <taxon>Eutheria</taxon>
        <taxon>Euarchontoglires</taxon>
        <taxon>Glires</taxon>
        <taxon>Rodentia</taxon>
        <taxon>Castorimorpha</taxon>
        <taxon>Castoridae</taxon>
        <taxon>Castor</taxon>
    </lineage>
</organism>
<keyword evidence="1" id="KW-1185">Reference proteome</keyword>
<gene>
    <name evidence="2" type="primary">Phlpp1</name>
</gene>
<name>A0AC58M8P8_CASCN</name>
<reference evidence="2" key="1">
    <citation type="submission" date="2025-08" db="UniProtKB">
        <authorList>
            <consortium name="RefSeq"/>
        </authorList>
    </citation>
    <scope>IDENTIFICATION</scope>
</reference>
<evidence type="ECO:0000313" key="2">
    <source>
        <dbReference type="RefSeq" id="XP_073925776.1"/>
    </source>
</evidence>
<protein>
    <submittedName>
        <fullName evidence="2">PH domain leucine-rich repeat-containing protein phosphatase 1</fullName>
    </submittedName>
</protein>